<reference evidence="2 3" key="1">
    <citation type="submission" date="2021-07" db="EMBL/GenBank/DDBJ databases">
        <authorList>
            <consortium name="Genoscope - CEA"/>
            <person name="William W."/>
        </authorList>
    </citation>
    <scope>NUCLEOTIDE SEQUENCE [LARGE SCALE GENOMIC DNA]</scope>
</reference>
<dbReference type="Proteomes" id="UP000694005">
    <property type="component" value="Chromosome A04"/>
</dbReference>
<feature type="region of interest" description="Disordered" evidence="1">
    <location>
        <begin position="1"/>
        <end position="20"/>
    </location>
</feature>
<gene>
    <name evidence="2" type="ORF">BRAPAZ1V2_A04P14200.2</name>
</gene>
<organism evidence="2 3">
    <name type="scientific">Brassica campestris</name>
    <name type="common">Field mustard</name>
    <dbReference type="NCBI Taxonomy" id="3711"/>
    <lineage>
        <taxon>Eukaryota</taxon>
        <taxon>Viridiplantae</taxon>
        <taxon>Streptophyta</taxon>
        <taxon>Embryophyta</taxon>
        <taxon>Tracheophyta</taxon>
        <taxon>Spermatophyta</taxon>
        <taxon>Magnoliopsida</taxon>
        <taxon>eudicotyledons</taxon>
        <taxon>Gunneridae</taxon>
        <taxon>Pentapetalae</taxon>
        <taxon>rosids</taxon>
        <taxon>malvids</taxon>
        <taxon>Brassicales</taxon>
        <taxon>Brassicaceae</taxon>
        <taxon>Brassiceae</taxon>
        <taxon>Brassica</taxon>
    </lineage>
</organism>
<evidence type="ECO:0000313" key="2">
    <source>
        <dbReference type="EMBL" id="CAG7906519.1"/>
    </source>
</evidence>
<name>A0A8D9HWZ1_BRACM</name>
<feature type="region of interest" description="Disordered" evidence="1">
    <location>
        <begin position="46"/>
        <end position="68"/>
    </location>
</feature>
<dbReference type="EMBL" id="LS974620">
    <property type="protein sequence ID" value="CAG7906519.1"/>
    <property type="molecule type" value="Genomic_DNA"/>
</dbReference>
<dbReference type="Gramene" id="A04p14200.2_BraZ1">
    <property type="protein sequence ID" value="A04p14200.2_BraZ1.CDS.1"/>
    <property type="gene ID" value="A04g14200.2_BraZ1"/>
</dbReference>
<evidence type="ECO:0000256" key="1">
    <source>
        <dbReference type="SAM" id="MobiDB-lite"/>
    </source>
</evidence>
<dbReference type="AlphaFoldDB" id="A0A8D9HWZ1"/>
<sequence>EKVERESRSKFGSGERPVRERACRRRSPLSYLKDVCLALLLRHLSPPPCLSSGSGLLRGGSDSGVKTR</sequence>
<accession>A0A8D9HWZ1</accession>
<protein>
    <submittedName>
        <fullName evidence="2">Uncharacterized protein</fullName>
    </submittedName>
</protein>
<proteinExistence type="predicted"/>
<feature type="non-terminal residue" evidence="2">
    <location>
        <position position="1"/>
    </location>
</feature>
<evidence type="ECO:0000313" key="3">
    <source>
        <dbReference type="Proteomes" id="UP000694005"/>
    </source>
</evidence>